<comment type="caution">
    <text evidence="3">The sequence shown here is derived from an EMBL/GenBank/DDBJ whole genome shotgun (WGS) entry which is preliminary data.</text>
</comment>
<dbReference type="GO" id="GO:0005829">
    <property type="term" value="C:cytosol"/>
    <property type="evidence" value="ECO:0007669"/>
    <property type="project" value="TreeGrafter"/>
</dbReference>
<dbReference type="GO" id="GO:0006516">
    <property type="term" value="P:glycoprotein catabolic process"/>
    <property type="evidence" value="ECO:0007669"/>
    <property type="project" value="TreeGrafter"/>
</dbReference>
<sequence length="290" mass="32338">MTMSCILALEENPEDVYLETTSVLLKLVDNVIKNPSNPKYRSIKLGSPTVSNKLIPVVGAMECLFEMGFQEGEDSLVLPGNVSLENLKHIRDEISTRRSTYKKIPATSSAPSDVSPSSSATSTSNPIVQKKITRPKKTFLERVASHSRAVLRYEEKELQSKALALIPLKDFQIAAENNMRKLQKSIKSGLTSEKEVDIQELILMELLSWFKNSFFCWVASPQCVSCKGTTKFIGHDYSYAAEGEVYRTEVSLFLFSNCGLLGGDTVSPCMWIPIFSRNTLPASSKLMYEE</sequence>
<dbReference type="InterPro" id="IPR018997">
    <property type="entry name" value="PUB_domain"/>
</dbReference>
<feature type="region of interest" description="Disordered" evidence="1">
    <location>
        <begin position="101"/>
        <end position="128"/>
    </location>
</feature>
<dbReference type="AlphaFoldDB" id="A0A2J7R3L4"/>
<dbReference type="PANTHER" id="PTHR12143:SF19">
    <property type="entry name" value="PEPTIDE-N(4)-(N-ACETYL-BETA-GLUCOSAMINYL)ASPARAGINE AMIDASE"/>
    <property type="match status" value="1"/>
</dbReference>
<dbReference type="PANTHER" id="PTHR12143">
    <property type="entry name" value="PEPTIDE N-GLYCANASE PNGASE -RELATED"/>
    <property type="match status" value="1"/>
</dbReference>
<feature type="domain" description="PUB" evidence="2">
    <location>
        <begin position="16"/>
        <end position="91"/>
    </location>
</feature>
<accession>A0A2J7R3L4</accession>
<dbReference type="Gene3D" id="1.20.58.2190">
    <property type="match status" value="1"/>
</dbReference>
<dbReference type="Pfam" id="PF09409">
    <property type="entry name" value="PUB"/>
    <property type="match status" value="1"/>
</dbReference>
<dbReference type="InterPro" id="IPR038765">
    <property type="entry name" value="Papain-like_cys_pep_sf"/>
</dbReference>
<evidence type="ECO:0000256" key="1">
    <source>
        <dbReference type="SAM" id="MobiDB-lite"/>
    </source>
</evidence>
<proteinExistence type="predicted"/>
<evidence type="ECO:0000259" key="2">
    <source>
        <dbReference type="Pfam" id="PF09409"/>
    </source>
</evidence>
<dbReference type="Proteomes" id="UP000235965">
    <property type="component" value="Unassembled WGS sequence"/>
</dbReference>
<dbReference type="GO" id="GO:0000224">
    <property type="term" value="F:peptide-N4-(N-acetyl-beta-glucosaminyl)asparagine amidase activity"/>
    <property type="evidence" value="ECO:0007669"/>
    <property type="project" value="TreeGrafter"/>
</dbReference>
<dbReference type="GO" id="GO:0005634">
    <property type="term" value="C:nucleus"/>
    <property type="evidence" value="ECO:0007669"/>
    <property type="project" value="TreeGrafter"/>
</dbReference>
<dbReference type="OrthoDB" id="409136at2759"/>
<protein>
    <recommendedName>
        <fullName evidence="2">PUB domain-containing protein</fullName>
    </recommendedName>
</protein>
<feature type="compositionally biased region" description="Low complexity" evidence="1">
    <location>
        <begin position="105"/>
        <end position="124"/>
    </location>
</feature>
<reference evidence="3 4" key="1">
    <citation type="submission" date="2017-12" db="EMBL/GenBank/DDBJ databases">
        <title>Hemimetabolous genomes reveal molecular basis of termite eusociality.</title>
        <authorList>
            <person name="Harrison M.C."/>
            <person name="Jongepier E."/>
            <person name="Robertson H.M."/>
            <person name="Arning N."/>
            <person name="Bitard-Feildel T."/>
            <person name="Chao H."/>
            <person name="Childers C.P."/>
            <person name="Dinh H."/>
            <person name="Doddapaneni H."/>
            <person name="Dugan S."/>
            <person name="Gowin J."/>
            <person name="Greiner C."/>
            <person name="Han Y."/>
            <person name="Hu H."/>
            <person name="Hughes D.S.T."/>
            <person name="Huylmans A.-K."/>
            <person name="Kemena C."/>
            <person name="Kremer L.P.M."/>
            <person name="Lee S.L."/>
            <person name="Lopez-Ezquerra A."/>
            <person name="Mallet L."/>
            <person name="Monroy-Kuhn J.M."/>
            <person name="Moser A."/>
            <person name="Murali S.C."/>
            <person name="Muzny D.M."/>
            <person name="Otani S."/>
            <person name="Piulachs M.-D."/>
            <person name="Poelchau M."/>
            <person name="Qu J."/>
            <person name="Schaub F."/>
            <person name="Wada-Katsumata A."/>
            <person name="Worley K.C."/>
            <person name="Xie Q."/>
            <person name="Ylla G."/>
            <person name="Poulsen M."/>
            <person name="Gibbs R.A."/>
            <person name="Schal C."/>
            <person name="Richards S."/>
            <person name="Belles X."/>
            <person name="Korb J."/>
            <person name="Bornberg-Bauer E."/>
        </authorList>
    </citation>
    <scope>NUCLEOTIDE SEQUENCE [LARGE SCALE GENOMIC DNA]</scope>
    <source>
        <tissue evidence="3">Whole body</tissue>
    </source>
</reference>
<dbReference type="SUPFAM" id="SSF143503">
    <property type="entry name" value="PUG domain-like"/>
    <property type="match status" value="1"/>
</dbReference>
<dbReference type="InterPro" id="IPR050883">
    <property type="entry name" value="PNGase"/>
</dbReference>
<dbReference type="EMBL" id="NEVH01007819">
    <property type="protein sequence ID" value="PNF35422.1"/>
    <property type="molecule type" value="Genomic_DNA"/>
</dbReference>
<keyword evidence="4" id="KW-1185">Reference proteome</keyword>
<dbReference type="SMART" id="SM00580">
    <property type="entry name" value="PUG"/>
    <property type="match status" value="1"/>
</dbReference>
<gene>
    <name evidence="3" type="ORF">B7P43_G01735</name>
</gene>
<evidence type="ECO:0000313" key="3">
    <source>
        <dbReference type="EMBL" id="PNF35422.1"/>
    </source>
</evidence>
<name>A0A2J7R3L4_9NEOP</name>
<organism evidence="3 4">
    <name type="scientific">Cryptotermes secundus</name>
    <dbReference type="NCBI Taxonomy" id="105785"/>
    <lineage>
        <taxon>Eukaryota</taxon>
        <taxon>Metazoa</taxon>
        <taxon>Ecdysozoa</taxon>
        <taxon>Arthropoda</taxon>
        <taxon>Hexapoda</taxon>
        <taxon>Insecta</taxon>
        <taxon>Pterygota</taxon>
        <taxon>Neoptera</taxon>
        <taxon>Polyneoptera</taxon>
        <taxon>Dictyoptera</taxon>
        <taxon>Blattodea</taxon>
        <taxon>Blattoidea</taxon>
        <taxon>Termitoidae</taxon>
        <taxon>Kalotermitidae</taxon>
        <taxon>Cryptotermitinae</taxon>
        <taxon>Cryptotermes</taxon>
    </lineage>
</organism>
<evidence type="ECO:0000313" key="4">
    <source>
        <dbReference type="Proteomes" id="UP000235965"/>
    </source>
</evidence>
<dbReference type="FunFam" id="1.20.58.2190:FF:000001">
    <property type="entry name" value="peptide-N(4)-(N-acetyl-beta- glucosaminyl)asparagine amidase"/>
    <property type="match status" value="1"/>
</dbReference>
<dbReference type="SUPFAM" id="SSF54001">
    <property type="entry name" value="Cysteine proteinases"/>
    <property type="match status" value="1"/>
</dbReference>
<dbReference type="Gene3D" id="3.10.620.30">
    <property type="match status" value="1"/>
</dbReference>
<dbReference type="InterPro" id="IPR036339">
    <property type="entry name" value="PUB-like_dom_sf"/>
</dbReference>